<dbReference type="InterPro" id="IPR002818">
    <property type="entry name" value="DJ-1/PfpI"/>
</dbReference>
<dbReference type="OrthoDB" id="4265717at2"/>
<dbReference type="InterPro" id="IPR006311">
    <property type="entry name" value="TAT_signal"/>
</dbReference>
<keyword evidence="4" id="KW-1185">Reference proteome</keyword>
<dbReference type="SUPFAM" id="SSF52317">
    <property type="entry name" value="Class I glutamine amidotransferase-like"/>
    <property type="match status" value="1"/>
</dbReference>
<dbReference type="Gene3D" id="3.40.50.880">
    <property type="match status" value="1"/>
</dbReference>
<dbReference type="CDD" id="cd03139">
    <property type="entry name" value="GATase1_PfpI_2"/>
    <property type="match status" value="1"/>
</dbReference>
<sequence>MSDFNRRHLLATTLTGGAALAAGWTAAAPAAAAPAPSRASGPLRVHLVAFDGVEELDLFGPLEVFALAAALGRPVVPTLVTTGRPGRVRAAFGTQIEVPGRWDPSSADAVVVLGGGYRKRDGAGVWAEIDKGTLPQALRRAVRPGLTLVGVCTGVFLLHAAGLLDGRPCTTHVRAKQDLRDLGHDVRDARVVDDGDLVCAGGVSSGIDAALWLLERELGSEAASGVETLLEFERRGTVLRTA</sequence>
<name>A0A0F4JUJ8_9ACTN</name>
<keyword evidence="1" id="KW-0732">Signal</keyword>
<dbReference type="PANTHER" id="PTHR43130">
    <property type="entry name" value="ARAC-FAMILY TRANSCRIPTIONAL REGULATOR"/>
    <property type="match status" value="1"/>
</dbReference>
<evidence type="ECO:0000259" key="2">
    <source>
        <dbReference type="Pfam" id="PF01965"/>
    </source>
</evidence>
<gene>
    <name evidence="3" type="ORF">VR44_04850</name>
</gene>
<feature type="signal peptide" evidence="1">
    <location>
        <begin position="1"/>
        <end position="32"/>
    </location>
</feature>
<dbReference type="InterPro" id="IPR052158">
    <property type="entry name" value="INH-QAR"/>
</dbReference>
<protein>
    <submittedName>
        <fullName evidence="3">AraC family transcriptional regulator</fullName>
    </submittedName>
</protein>
<evidence type="ECO:0000313" key="4">
    <source>
        <dbReference type="Proteomes" id="UP000033551"/>
    </source>
</evidence>
<dbReference type="RefSeq" id="WP_045946105.1">
    <property type="nucleotide sequence ID" value="NZ_JZWV01000089.1"/>
</dbReference>
<dbReference type="PANTHER" id="PTHR43130:SF3">
    <property type="entry name" value="HTH-TYPE TRANSCRIPTIONAL REGULATOR RV1931C"/>
    <property type="match status" value="1"/>
</dbReference>
<dbReference type="Proteomes" id="UP000033551">
    <property type="component" value="Unassembled WGS sequence"/>
</dbReference>
<dbReference type="AlphaFoldDB" id="A0A0F4JUJ8"/>
<accession>A0A0F4JUJ8</accession>
<dbReference type="PATRIC" id="fig|68223.7.peg.1051"/>
<reference evidence="3 4" key="1">
    <citation type="submission" date="2015-02" db="EMBL/GenBank/DDBJ databases">
        <authorList>
            <person name="Ju K.-S."/>
            <person name="Doroghazi J.R."/>
            <person name="Metcalf W."/>
        </authorList>
    </citation>
    <scope>NUCLEOTIDE SEQUENCE [LARGE SCALE GENOMIC DNA]</scope>
    <source>
        <strain evidence="3 4">NRRL ISP-5550</strain>
    </source>
</reference>
<feature type="chain" id="PRO_5038354708" evidence="1">
    <location>
        <begin position="33"/>
        <end position="242"/>
    </location>
</feature>
<comment type="caution">
    <text evidence="3">The sequence shown here is derived from an EMBL/GenBank/DDBJ whole genome shotgun (WGS) entry which is preliminary data.</text>
</comment>
<dbReference type="InterPro" id="IPR029062">
    <property type="entry name" value="Class_I_gatase-like"/>
</dbReference>
<dbReference type="STRING" id="68223.GCA_002028425_06964"/>
<proteinExistence type="predicted"/>
<dbReference type="PROSITE" id="PS51318">
    <property type="entry name" value="TAT"/>
    <property type="match status" value="1"/>
</dbReference>
<dbReference type="EMBL" id="JZWV01000089">
    <property type="protein sequence ID" value="KJY37860.1"/>
    <property type="molecule type" value="Genomic_DNA"/>
</dbReference>
<evidence type="ECO:0000313" key="3">
    <source>
        <dbReference type="EMBL" id="KJY37860.1"/>
    </source>
</evidence>
<feature type="domain" description="DJ-1/PfpI" evidence="2">
    <location>
        <begin position="44"/>
        <end position="215"/>
    </location>
</feature>
<evidence type="ECO:0000256" key="1">
    <source>
        <dbReference type="SAM" id="SignalP"/>
    </source>
</evidence>
<dbReference type="Pfam" id="PF01965">
    <property type="entry name" value="DJ-1_PfpI"/>
    <property type="match status" value="1"/>
</dbReference>
<organism evidence="3 4">
    <name type="scientific">Streptomyces katrae</name>
    <dbReference type="NCBI Taxonomy" id="68223"/>
    <lineage>
        <taxon>Bacteria</taxon>
        <taxon>Bacillati</taxon>
        <taxon>Actinomycetota</taxon>
        <taxon>Actinomycetes</taxon>
        <taxon>Kitasatosporales</taxon>
        <taxon>Streptomycetaceae</taxon>
        <taxon>Streptomyces</taxon>
    </lineage>
</organism>